<evidence type="ECO:0000256" key="4">
    <source>
        <dbReference type="ARBA" id="ARBA00023002"/>
    </source>
</evidence>
<dbReference type="RefSeq" id="XP_453239.1">
    <property type="nucleotide sequence ID" value="XM_453239.1"/>
</dbReference>
<protein>
    <recommendedName>
        <fullName evidence="9">Glutathione peroxidase</fullName>
    </recommendedName>
</protein>
<evidence type="ECO:0000256" key="2">
    <source>
        <dbReference type="ARBA" id="ARBA00022559"/>
    </source>
</evidence>
<proteinExistence type="inferred from homology"/>
<organism evidence="10 11">
    <name type="scientific">Kluyveromyces lactis (strain ATCC 8585 / CBS 2359 / DSM 70799 / NBRC 1267 / NRRL Y-1140 / WM37)</name>
    <name type="common">Yeast</name>
    <name type="synonym">Candida sphaerica</name>
    <dbReference type="NCBI Taxonomy" id="284590"/>
    <lineage>
        <taxon>Eukaryota</taxon>
        <taxon>Fungi</taxon>
        <taxon>Dikarya</taxon>
        <taxon>Ascomycota</taxon>
        <taxon>Saccharomycotina</taxon>
        <taxon>Saccharomycetes</taxon>
        <taxon>Saccharomycetales</taxon>
        <taxon>Saccharomycetaceae</taxon>
        <taxon>Kluyveromyces</taxon>
    </lineage>
</organism>
<dbReference type="InterPro" id="IPR036249">
    <property type="entry name" value="Thioredoxin-like_sf"/>
</dbReference>
<evidence type="ECO:0000256" key="3">
    <source>
        <dbReference type="ARBA" id="ARBA00022862"/>
    </source>
</evidence>
<evidence type="ECO:0000256" key="1">
    <source>
        <dbReference type="ARBA" id="ARBA00006926"/>
    </source>
</evidence>
<dbReference type="GO" id="GO:0140824">
    <property type="term" value="F:thioredoxin-dependent peroxiredoxin activity"/>
    <property type="evidence" value="ECO:0007669"/>
    <property type="project" value="UniProtKB-EC"/>
</dbReference>
<keyword evidence="11" id="KW-1185">Reference proteome</keyword>
<name>Q6CS50_KLULA</name>
<dbReference type="GeneID" id="2892713"/>
<dbReference type="Pfam" id="PF00255">
    <property type="entry name" value="GSHPx"/>
    <property type="match status" value="1"/>
</dbReference>
<keyword evidence="3" id="KW-0049">Antioxidant</keyword>
<evidence type="ECO:0000256" key="8">
    <source>
        <dbReference type="PIRSR" id="PIRSR000303-1"/>
    </source>
</evidence>
<dbReference type="eggNOG" id="KOG1651">
    <property type="taxonomic scope" value="Eukaryota"/>
</dbReference>
<dbReference type="PANTHER" id="PTHR11592:SF78">
    <property type="entry name" value="GLUTATHIONE PEROXIDASE"/>
    <property type="match status" value="1"/>
</dbReference>
<dbReference type="Proteomes" id="UP000000598">
    <property type="component" value="Chromosome D"/>
</dbReference>
<evidence type="ECO:0000256" key="9">
    <source>
        <dbReference type="RuleBase" id="RU000499"/>
    </source>
</evidence>
<dbReference type="PaxDb" id="284590-Q6CS50"/>
<feature type="active site" evidence="8">
    <location>
        <position position="37"/>
    </location>
</feature>
<dbReference type="GO" id="GO:0047066">
    <property type="term" value="F:phospholipid-hydroperoxide glutathione peroxidase activity"/>
    <property type="evidence" value="ECO:0007669"/>
    <property type="project" value="UniProtKB-ARBA"/>
</dbReference>
<evidence type="ECO:0000313" key="10">
    <source>
        <dbReference type="EMBL" id="CAH00335.1"/>
    </source>
</evidence>
<dbReference type="InterPro" id="IPR000889">
    <property type="entry name" value="Glutathione_peroxidase"/>
</dbReference>
<evidence type="ECO:0000256" key="6">
    <source>
        <dbReference type="ARBA" id="ARBA00023284"/>
    </source>
</evidence>
<evidence type="ECO:0000256" key="5">
    <source>
        <dbReference type="ARBA" id="ARBA00023157"/>
    </source>
</evidence>
<dbReference type="CDD" id="cd00340">
    <property type="entry name" value="GSH_Peroxidase"/>
    <property type="match status" value="1"/>
</dbReference>
<dbReference type="PROSITE" id="PS00763">
    <property type="entry name" value="GLUTATHIONE_PEROXID_2"/>
    <property type="match status" value="1"/>
</dbReference>
<comment type="catalytic activity">
    <reaction evidence="7">
        <text>a hydroperoxide + [thioredoxin]-dithiol = an alcohol + [thioredoxin]-disulfide + H2O</text>
        <dbReference type="Rhea" id="RHEA:62620"/>
        <dbReference type="Rhea" id="RHEA-COMP:10698"/>
        <dbReference type="Rhea" id="RHEA-COMP:10700"/>
        <dbReference type="ChEBI" id="CHEBI:15377"/>
        <dbReference type="ChEBI" id="CHEBI:29950"/>
        <dbReference type="ChEBI" id="CHEBI:30879"/>
        <dbReference type="ChEBI" id="CHEBI:35924"/>
        <dbReference type="ChEBI" id="CHEBI:50058"/>
        <dbReference type="EC" id="1.11.1.24"/>
    </reaction>
</comment>
<dbReference type="KEGG" id="kla:KLLA0_D03905g"/>
<dbReference type="PIRSF" id="PIRSF000303">
    <property type="entry name" value="Glutathion_perox"/>
    <property type="match status" value="1"/>
</dbReference>
<dbReference type="AlphaFoldDB" id="Q6CS50"/>
<dbReference type="PeroxiBase" id="12385">
    <property type="entry name" value="KlGPx02"/>
</dbReference>
<keyword evidence="6" id="KW-0676">Redox-active center</keyword>
<dbReference type="InterPro" id="IPR029760">
    <property type="entry name" value="GPX_CS"/>
</dbReference>
<dbReference type="PRINTS" id="PR01011">
    <property type="entry name" value="GLUTPROXDASE"/>
</dbReference>
<dbReference type="PROSITE" id="PS51355">
    <property type="entry name" value="GLUTATHIONE_PEROXID_3"/>
    <property type="match status" value="1"/>
</dbReference>
<accession>Q6CS50</accession>
<sequence>MSDDFYSYSCETKDGSEYHMSELRGKVVLIVNVASKCGFRGQYGELQELYKEFHAKGFEILAFPCNQFMNQEPGSDEEIGKFCQEHYGVSFKIMKKCKVNGVNALPLYKYLKDQQPRMFGFTFVRWNFEKFLIDRSGRVHGRYSTLTKPKSMKEDIEQLLKQKSQLQS</sequence>
<reference evidence="10 11" key="1">
    <citation type="journal article" date="2004" name="Nature">
        <title>Genome evolution in yeasts.</title>
        <authorList>
            <consortium name="Genolevures"/>
            <person name="Dujon B."/>
            <person name="Sherman D."/>
            <person name="Fischer G."/>
            <person name="Durrens P."/>
            <person name="Casaregola S."/>
            <person name="Lafontaine I."/>
            <person name="de Montigny J."/>
            <person name="Marck C."/>
            <person name="Neuveglise C."/>
            <person name="Talla E."/>
            <person name="Goffard N."/>
            <person name="Frangeul L."/>
            <person name="Aigle M."/>
            <person name="Anthouard V."/>
            <person name="Babour A."/>
            <person name="Barbe V."/>
            <person name="Barnay S."/>
            <person name="Blanchin S."/>
            <person name="Beckerich J.M."/>
            <person name="Beyne E."/>
            <person name="Bleykasten C."/>
            <person name="Boisrame A."/>
            <person name="Boyer J."/>
            <person name="Cattolico L."/>
            <person name="Confanioleri F."/>
            <person name="de Daruvar A."/>
            <person name="Despons L."/>
            <person name="Fabre E."/>
            <person name="Fairhead C."/>
            <person name="Ferry-Dumazet H."/>
            <person name="Groppi A."/>
            <person name="Hantraye F."/>
            <person name="Hennequin C."/>
            <person name="Jauniaux N."/>
            <person name="Joyet P."/>
            <person name="Kachouri R."/>
            <person name="Kerrest A."/>
            <person name="Koszul R."/>
            <person name="Lemaire M."/>
            <person name="Lesur I."/>
            <person name="Ma L."/>
            <person name="Muller H."/>
            <person name="Nicaud J.M."/>
            <person name="Nikolski M."/>
            <person name="Oztas S."/>
            <person name="Ozier-Kalogeropoulos O."/>
            <person name="Pellenz S."/>
            <person name="Potier S."/>
            <person name="Richard G.F."/>
            <person name="Straub M.L."/>
            <person name="Suleau A."/>
            <person name="Swennene D."/>
            <person name="Tekaia F."/>
            <person name="Wesolowski-Louvel M."/>
            <person name="Westhof E."/>
            <person name="Wirth B."/>
            <person name="Zeniou-Meyer M."/>
            <person name="Zivanovic I."/>
            <person name="Bolotin-Fukuhara M."/>
            <person name="Thierry A."/>
            <person name="Bouchier C."/>
            <person name="Caudron B."/>
            <person name="Scarpelli C."/>
            <person name="Gaillardin C."/>
            <person name="Weissenbach J."/>
            <person name="Wincker P."/>
            <person name="Souciet J.L."/>
        </authorList>
    </citation>
    <scope>NUCLEOTIDE SEQUENCE [LARGE SCALE GENOMIC DNA]</scope>
    <source>
        <strain evidence="11">ATCC 8585 / CBS 2359 / DSM 70799 / NBRC 1267 / NRRL Y-1140 / WM37</strain>
    </source>
</reference>
<keyword evidence="4 9" id="KW-0560">Oxidoreductase</keyword>
<dbReference type="FunFam" id="3.40.30.10:FF:000010">
    <property type="entry name" value="Glutathione peroxidase"/>
    <property type="match status" value="1"/>
</dbReference>
<dbReference type="GO" id="GO:0004602">
    <property type="term" value="F:glutathione peroxidase activity"/>
    <property type="evidence" value="ECO:0007669"/>
    <property type="project" value="UniProtKB-ARBA"/>
</dbReference>
<dbReference type="HOGENOM" id="CLU_029507_2_2_1"/>
<dbReference type="EMBL" id="CR382124">
    <property type="protein sequence ID" value="CAH00335.1"/>
    <property type="molecule type" value="Genomic_DNA"/>
</dbReference>
<dbReference type="GO" id="GO:0034599">
    <property type="term" value="P:cellular response to oxidative stress"/>
    <property type="evidence" value="ECO:0007669"/>
    <property type="project" value="TreeGrafter"/>
</dbReference>
<keyword evidence="2 9" id="KW-0575">Peroxidase</keyword>
<dbReference type="STRING" id="284590.Q6CS50"/>
<dbReference type="PANTHER" id="PTHR11592">
    <property type="entry name" value="GLUTATHIONE PEROXIDASE"/>
    <property type="match status" value="1"/>
</dbReference>
<dbReference type="SUPFAM" id="SSF52833">
    <property type="entry name" value="Thioredoxin-like"/>
    <property type="match status" value="1"/>
</dbReference>
<dbReference type="InParanoid" id="Q6CS50"/>
<evidence type="ECO:0000256" key="7">
    <source>
        <dbReference type="ARBA" id="ARBA00049091"/>
    </source>
</evidence>
<evidence type="ECO:0000313" key="11">
    <source>
        <dbReference type="Proteomes" id="UP000000598"/>
    </source>
</evidence>
<comment type="similarity">
    <text evidence="1 9">Belongs to the glutathione peroxidase family.</text>
</comment>
<dbReference type="Gene3D" id="3.40.30.10">
    <property type="entry name" value="Glutaredoxin"/>
    <property type="match status" value="1"/>
</dbReference>
<gene>
    <name evidence="10" type="ORF">KLLA0_D03905g</name>
</gene>
<keyword evidence="5" id="KW-1015">Disulfide bond</keyword>